<keyword evidence="11 12" id="KW-0670">Pyruvate</keyword>
<evidence type="ECO:0000256" key="7">
    <source>
        <dbReference type="ARBA" id="ARBA00023145"/>
    </source>
</evidence>
<comment type="similarity">
    <text evidence="12">Belongs to the phosphatidylserine decarboxylase family. PSD-B subfamily. Prokaryotic type I sub-subfamily.</text>
</comment>
<evidence type="ECO:0000256" key="1">
    <source>
        <dbReference type="ARBA" id="ARBA00005189"/>
    </source>
</evidence>
<dbReference type="GO" id="GO:0006646">
    <property type="term" value="P:phosphatidylethanolamine biosynthetic process"/>
    <property type="evidence" value="ECO:0007669"/>
    <property type="project" value="UniProtKB-UniRule"/>
</dbReference>
<name>A0A5B7YH95_9ALTE</name>
<keyword evidence="9 12" id="KW-0456">Lyase</keyword>
<dbReference type="KEGG" id="salk:FBQ74_15410"/>
<feature type="chain" id="PRO_5023466544" description="Phosphatidylserine decarboxylase alpha chain" evidence="12">
    <location>
        <begin position="253"/>
        <end position="300"/>
    </location>
</feature>
<keyword evidence="8 12" id="KW-0594">Phospholipid biosynthesis</keyword>
<dbReference type="InterPro" id="IPR003817">
    <property type="entry name" value="PS_Dcarbxylase"/>
</dbReference>
<dbReference type="InterPro" id="IPR033177">
    <property type="entry name" value="PSD-B"/>
</dbReference>
<feature type="active site" description="Charge relay system; for autoendoproteolytic cleavage activity" evidence="12">
    <location>
        <position position="253"/>
    </location>
</feature>
<keyword evidence="5 12" id="KW-0443">Lipid metabolism</keyword>
<feature type="modified residue" description="Pyruvic acid (Ser); by autocatalysis" evidence="12">
    <location>
        <position position="253"/>
    </location>
</feature>
<dbReference type="GO" id="GO:0004609">
    <property type="term" value="F:phosphatidylserine decarboxylase activity"/>
    <property type="evidence" value="ECO:0007669"/>
    <property type="project" value="UniProtKB-UniRule"/>
</dbReference>
<evidence type="ECO:0000313" key="13">
    <source>
        <dbReference type="EMBL" id="QCZ94766.1"/>
    </source>
</evidence>
<comment type="pathway">
    <text evidence="1">Lipid metabolism.</text>
</comment>
<dbReference type="GO" id="GO:0005886">
    <property type="term" value="C:plasma membrane"/>
    <property type="evidence" value="ECO:0007669"/>
    <property type="project" value="UniProtKB-SubCell"/>
</dbReference>
<organism evidence="13 14">
    <name type="scientific">Salinimonas iocasae</name>
    <dbReference type="NCBI Taxonomy" id="2572577"/>
    <lineage>
        <taxon>Bacteria</taxon>
        <taxon>Pseudomonadati</taxon>
        <taxon>Pseudomonadota</taxon>
        <taxon>Gammaproteobacteria</taxon>
        <taxon>Alteromonadales</taxon>
        <taxon>Alteromonadaceae</taxon>
        <taxon>Alteromonas/Salinimonas group</taxon>
        <taxon>Salinimonas</taxon>
    </lineage>
</organism>
<evidence type="ECO:0000256" key="2">
    <source>
        <dbReference type="ARBA" id="ARBA00022475"/>
    </source>
</evidence>
<dbReference type="PANTHER" id="PTHR10067">
    <property type="entry name" value="PHOSPHATIDYLSERINE DECARBOXYLASE"/>
    <property type="match status" value="1"/>
</dbReference>
<dbReference type="Pfam" id="PF02666">
    <property type="entry name" value="PS_Dcarbxylase"/>
    <property type="match status" value="1"/>
</dbReference>
<dbReference type="OrthoDB" id="9802030at2"/>
<feature type="active site" description="Schiff-base intermediate with substrate; via pyruvic acid; for decarboxylase activity" evidence="12">
    <location>
        <position position="253"/>
    </location>
</feature>
<evidence type="ECO:0000256" key="10">
    <source>
        <dbReference type="ARBA" id="ARBA00023264"/>
    </source>
</evidence>
<accession>A0A5B7YH95</accession>
<feature type="site" description="Cleavage (non-hydrolytic); by autocatalysis" evidence="12">
    <location>
        <begin position="252"/>
        <end position="253"/>
    </location>
</feature>
<dbReference type="Proteomes" id="UP000304912">
    <property type="component" value="Chromosome"/>
</dbReference>
<dbReference type="InterPro" id="IPR033178">
    <property type="entry name" value="PSD_type1_pro"/>
</dbReference>
<feature type="active site" description="Charge relay system; for autoendoproteolytic cleavage activity" evidence="12">
    <location>
        <position position="90"/>
    </location>
</feature>
<keyword evidence="4 12" id="KW-0210">Decarboxylase</keyword>
<evidence type="ECO:0000256" key="6">
    <source>
        <dbReference type="ARBA" id="ARBA00023136"/>
    </source>
</evidence>
<evidence type="ECO:0000256" key="4">
    <source>
        <dbReference type="ARBA" id="ARBA00022793"/>
    </source>
</evidence>
<keyword evidence="3 12" id="KW-0444">Lipid biosynthesis</keyword>
<protein>
    <recommendedName>
        <fullName evidence="12">Phosphatidylserine decarboxylase proenzyme</fullName>
        <ecNumber evidence="12">4.1.1.65</ecNumber>
    </recommendedName>
    <component>
        <recommendedName>
            <fullName evidence="12">Phosphatidylserine decarboxylase alpha chain</fullName>
        </recommendedName>
    </component>
    <component>
        <recommendedName>
            <fullName evidence="12">Phosphatidylserine decarboxylase beta chain</fullName>
        </recommendedName>
    </component>
</protein>
<evidence type="ECO:0000256" key="8">
    <source>
        <dbReference type="ARBA" id="ARBA00023209"/>
    </source>
</evidence>
<evidence type="ECO:0000256" key="12">
    <source>
        <dbReference type="HAMAP-Rule" id="MF_00662"/>
    </source>
</evidence>
<evidence type="ECO:0000256" key="9">
    <source>
        <dbReference type="ARBA" id="ARBA00023239"/>
    </source>
</evidence>
<dbReference type="NCBIfam" id="TIGR00163">
    <property type="entry name" value="PS_decarb"/>
    <property type="match status" value="1"/>
</dbReference>
<evidence type="ECO:0000313" key="14">
    <source>
        <dbReference type="Proteomes" id="UP000304912"/>
    </source>
</evidence>
<keyword evidence="2 12" id="KW-1003">Cell membrane</keyword>
<evidence type="ECO:0000256" key="3">
    <source>
        <dbReference type="ARBA" id="ARBA00022516"/>
    </source>
</evidence>
<comment type="subcellular location">
    <subcellularLocation>
        <location evidence="12">Cell membrane</location>
        <topology evidence="12">Peripheral membrane protein</topology>
    </subcellularLocation>
</comment>
<dbReference type="EMBL" id="CP039852">
    <property type="protein sequence ID" value="QCZ94766.1"/>
    <property type="molecule type" value="Genomic_DNA"/>
</dbReference>
<dbReference type="PANTHER" id="PTHR10067:SF6">
    <property type="entry name" value="PHOSPHATIDYLSERINE DECARBOXYLASE PROENZYME, MITOCHONDRIAL"/>
    <property type="match status" value="1"/>
</dbReference>
<dbReference type="AlphaFoldDB" id="A0A5B7YH95"/>
<feature type="active site" description="Charge relay system; for autoendoproteolytic cleavage activity" evidence="12">
    <location>
        <position position="147"/>
    </location>
</feature>
<comment type="cofactor">
    <cofactor evidence="12">
        <name>pyruvate</name>
        <dbReference type="ChEBI" id="CHEBI:15361"/>
    </cofactor>
    <text evidence="12">Binds 1 pyruvoyl group covalently per subunit.</text>
</comment>
<dbReference type="RefSeq" id="WP_139757502.1">
    <property type="nucleotide sequence ID" value="NZ_CP039852.1"/>
</dbReference>
<comment type="function">
    <text evidence="12">Catalyzes the formation of phosphatidylethanolamine (PtdEtn) from phosphatidylserine (PtdSer).</text>
</comment>
<gene>
    <name evidence="12 13" type="primary">psd</name>
    <name evidence="13" type="ORF">FBQ74_15410</name>
</gene>
<dbReference type="HAMAP" id="MF_00662">
    <property type="entry name" value="PS_decarb_PSD_B_type1"/>
    <property type="match status" value="1"/>
</dbReference>
<keyword evidence="6 12" id="KW-0472">Membrane</keyword>
<comment type="subunit">
    <text evidence="12">Heterodimer of a large membrane-associated beta subunit and a small pyruvoyl-containing alpha subunit.</text>
</comment>
<dbReference type="EC" id="4.1.1.65" evidence="12"/>
<keyword evidence="7 12" id="KW-0865">Zymogen</keyword>
<proteinExistence type="inferred from homology"/>
<dbReference type="UniPathway" id="UPA00558">
    <property type="reaction ID" value="UER00616"/>
</dbReference>
<comment type="pathway">
    <text evidence="12">Phospholipid metabolism; phosphatidylethanolamine biosynthesis; phosphatidylethanolamine from CDP-diacylglycerol: step 2/2.</text>
</comment>
<keyword evidence="14" id="KW-1185">Reference proteome</keyword>
<reference evidence="13 14" key="1">
    <citation type="submission" date="2019-04" db="EMBL/GenBank/DDBJ databases">
        <title>Salinimonas iocasae sp. nov., a halophilic bacterium isolated from the outer tube casing of tubeworms in Okinawa Trough.</title>
        <authorList>
            <person name="Zhang H."/>
            <person name="Wang H."/>
            <person name="Li C."/>
        </authorList>
    </citation>
    <scope>NUCLEOTIDE SEQUENCE [LARGE SCALE GENOMIC DNA]</scope>
    <source>
        <strain evidence="13 14">KX18D6</strain>
    </source>
</reference>
<evidence type="ECO:0000256" key="11">
    <source>
        <dbReference type="ARBA" id="ARBA00023317"/>
    </source>
</evidence>
<keyword evidence="10 12" id="KW-1208">Phospholipid metabolism</keyword>
<feature type="chain" id="PRO_5023466546" description="Phosphatidylserine decarboxylase beta chain" evidence="12">
    <location>
        <begin position="1"/>
        <end position="252"/>
    </location>
</feature>
<comment type="PTM">
    <text evidence="12">Is synthesized initially as an inactive proenzyme. Formation of the active enzyme involves a self-maturation process in which the active site pyruvoyl group is generated from an internal serine residue via an autocatalytic post-translational modification. Two non-identical subunits are generated from the proenzyme in this reaction, and the pyruvate is formed at the N-terminus of the alpha chain, which is derived from the carboxyl end of the proenzyme. The autoendoproteolytic cleavage occurs by a canonical serine protease mechanism, in which the side chain hydroxyl group of the serine supplies its oxygen atom to form the C-terminus of the beta chain, while the remainder of the serine residue undergoes an oxidative deamination to produce ammonia and the pyruvoyl prosthetic group on the alpha chain. During this reaction, the Ser that is part of the protease active site of the proenzyme becomes the pyruvoyl prosthetic group, which constitutes an essential element of the active site of the mature decarboxylase.</text>
</comment>
<sequence length="300" mass="33252">MLDWLKVNLQYLLPKHLVSRLIGKLASARAGKLTTWLIKLFIKHYKVDMHEALYSQPEHYKTFNDFFTRPLQPDARPIEGDENTLVHPVDGAVSQFGDILDDSIFQAKGHNYSLTTLLGGKPELAKPFKGGKFATVYLAPRDYHRIHMPVDGTLTDMIYVPGELFSVNPLTASNIPGLFARNERVVALFDTPVGKMAMVLVGATIVASIETIWAGTVTPPAGKNVQHWQYDTEGEHSVHIKKGDELGRFKLGSTIVACFEPGAIEFEDLSAGQVTRLGEHFAYNAQTMSANTDTQEPESV</sequence>
<evidence type="ECO:0000256" key="5">
    <source>
        <dbReference type="ARBA" id="ARBA00023098"/>
    </source>
</evidence>
<comment type="catalytic activity">
    <reaction evidence="12">
        <text>a 1,2-diacyl-sn-glycero-3-phospho-L-serine + H(+) = a 1,2-diacyl-sn-glycero-3-phosphoethanolamine + CO2</text>
        <dbReference type="Rhea" id="RHEA:20828"/>
        <dbReference type="ChEBI" id="CHEBI:15378"/>
        <dbReference type="ChEBI" id="CHEBI:16526"/>
        <dbReference type="ChEBI" id="CHEBI:57262"/>
        <dbReference type="ChEBI" id="CHEBI:64612"/>
        <dbReference type="EC" id="4.1.1.65"/>
    </reaction>
</comment>